<evidence type="ECO:0000313" key="2">
    <source>
        <dbReference type="EMBL" id="KAJ1114877.1"/>
    </source>
</evidence>
<name>A0AAV7NIF0_PLEWA</name>
<dbReference type="EMBL" id="JANPWB010000012">
    <property type="protein sequence ID" value="KAJ1114877.1"/>
    <property type="molecule type" value="Genomic_DNA"/>
</dbReference>
<accession>A0AAV7NIF0</accession>
<reference evidence="2" key="1">
    <citation type="journal article" date="2022" name="bioRxiv">
        <title>Sequencing and chromosome-scale assembly of the giantPleurodeles waltlgenome.</title>
        <authorList>
            <person name="Brown T."/>
            <person name="Elewa A."/>
            <person name="Iarovenko S."/>
            <person name="Subramanian E."/>
            <person name="Araus A.J."/>
            <person name="Petzold A."/>
            <person name="Susuki M."/>
            <person name="Suzuki K.-i.T."/>
            <person name="Hayashi T."/>
            <person name="Toyoda A."/>
            <person name="Oliveira C."/>
            <person name="Osipova E."/>
            <person name="Leigh N.D."/>
            <person name="Simon A."/>
            <person name="Yun M.H."/>
        </authorList>
    </citation>
    <scope>NUCLEOTIDE SEQUENCE</scope>
    <source>
        <strain evidence="2">20211129_DDA</strain>
        <tissue evidence="2">Liver</tissue>
    </source>
</reference>
<keyword evidence="3" id="KW-1185">Reference proteome</keyword>
<organism evidence="2 3">
    <name type="scientific">Pleurodeles waltl</name>
    <name type="common">Iberian ribbed newt</name>
    <dbReference type="NCBI Taxonomy" id="8319"/>
    <lineage>
        <taxon>Eukaryota</taxon>
        <taxon>Metazoa</taxon>
        <taxon>Chordata</taxon>
        <taxon>Craniata</taxon>
        <taxon>Vertebrata</taxon>
        <taxon>Euteleostomi</taxon>
        <taxon>Amphibia</taxon>
        <taxon>Batrachia</taxon>
        <taxon>Caudata</taxon>
        <taxon>Salamandroidea</taxon>
        <taxon>Salamandridae</taxon>
        <taxon>Pleurodelinae</taxon>
        <taxon>Pleurodeles</taxon>
    </lineage>
</organism>
<comment type="caution">
    <text evidence="2">The sequence shown here is derived from an EMBL/GenBank/DDBJ whole genome shotgun (WGS) entry which is preliminary data.</text>
</comment>
<proteinExistence type="predicted"/>
<feature type="region of interest" description="Disordered" evidence="1">
    <location>
        <begin position="86"/>
        <end position="135"/>
    </location>
</feature>
<gene>
    <name evidence="2" type="ORF">NDU88_003107</name>
</gene>
<dbReference type="Proteomes" id="UP001066276">
    <property type="component" value="Chromosome 8"/>
</dbReference>
<sequence>MRTAGLTAARKRDTAVVCSITDKPGIFGEEHAQEKPSIEEVEAFSIDESSSSDLEVDLEMQKIPLPHAAALSWCLLRPSRVPRLRGGAVRQETWPFPGGPRQRRKQAPATVAGAASRARHRREGGPRPDLSSSRR</sequence>
<evidence type="ECO:0000313" key="3">
    <source>
        <dbReference type="Proteomes" id="UP001066276"/>
    </source>
</evidence>
<evidence type="ECO:0000256" key="1">
    <source>
        <dbReference type="SAM" id="MobiDB-lite"/>
    </source>
</evidence>
<dbReference type="AlphaFoldDB" id="A0AAV7NIF0"/>
<protein>
    <submittedName>
        <fullName evidence="2">Uncharacterized protein</fullName>
    </submittedName>
</protein>